<feature type="transmembrane region" description="Helical" evidence="4">
    <location>
        <begin position="214"/>
        <end position="236"/>
    </location>
</feature>
<dbReference type="InterPro" id="IPR036259">
    <property type="entry name" value="MFS_trans_sf"/>
</dbReference>
<dbReference type="Pfam" id="PF07690">
    <property type="entry name" value="MFS_1"/>
    <property type="match status" value="1"/>
</dbReference>
<dbReference type="RefSeq" id="WP_011479511.1">
    <property type="nucleotide sequence ID" value="NC_007947.1"/>
</dbReference>
<proteinExistence type="predicted"/>
<dbReference type="HOGENOM" id="CLU_038046_4_0_4"/>
<accession>Q1H1T0</accession>
<organism evidence="5 6">
    <name type="scientific">Methylobacillus flagellatus (strain ATCC 51484 / DSM 6875 / VKM B-1610 / KT)</name>
    <dbReference type="NCBI Taxonomy" id="265072"/>
    <lineage>
        <taxon>Bacteria</taxon>
        <taxon>Pseudomonadati</taxon>
        <taxon>Pseudomonadota</taxon>
        <taxon>Betaproteobacteria</taxon>
        <taxon>Nitrosomonadales</taxon>
        <taxon>Methylophilaceae</taxon>
        <taxon>Methylobacillus</taxon>
    </lineage>
</organism>
<dbReference type="InterPro" id="IPR052524">
    <property type="entry name" value="MFS_Cyanate_Porter"/>
</dbReference>
<dbReference type="KEGG" id="mfa:Mfla_1289"/>
<dbReference type="SUPFAM" id="SSF103473">
    <property type="entry name" value="MFS general substrate transporter"/>
    <property type="match status" value="1"/>
</dbReference>
<sequence>MNNTDGSMYHRPPTALIVIAIILVGINLRPAFSSVSPLLADIGLSLGLSASAAGMLTTLPVACLGVFAPFAAWLAKHYGTEKLVIPLLLVLAAGLALRGVWNTASLFLGTGLAGMSIGLLGILLPSVIKREFPRHPDLMTGVYTMALCLGTALAAGLSVPLHQVFGSLPLALAFWSLPVILAALLWWPLRHLVSRPAAIIADRQHPLPLLRDSLAWQVTLFMATQSALAYCVFGWLPTILQDRDVPAVQAGLFLSGSVMVQVISALLVPWLSSYLRDQKLANGIMFALIYIGFMGALYAPVAHMWWWMALLGLGQGGGFAMALTMIVLRTRNPDQAGQLSAMSQGVGYTLASLGPLLMGLLHEASGNWDQAGWLITAITLAGLYHGSRAGANRFVLESAKSN</sequence>
<dbReference type="InterPro" id="IPR011701">
    <property type="entry name" value="MFS"/>
</dbReference>
<keyword evidence="2 4" id="KW-1133">Transmembrane helix</keyword>
<dbReference type="EMBL" id="CP000284">
    <property type="protein sequence ID" value="ABE49557.1"/>
    <property type="molecule type" value="Genomic_DNA"/>
</dbReference>
<feature type="transmembrane region" description="Helical" evidence="4">
    <location>
        <begin position="305"/>
        <end position="328"/>
    </location>
</feature>
<evidence type="ECO:0000256" key="1">
    <source>
        <dbReference type="ARBA" id="ARBA00022692"/>
    </source>
</evidence>
<evidence type="ECO:0000256" key="4">
    <source>
        <dbReference type="SAM" id="Phobius"/>
    </source>
</evidence>
<evidence type="ECO:0000256" key="3">
    <source>
        <dbReference type="ARBA" id="ARBA00023136"/>
    </source>
</evidence>
<keyword evidence="1 4" id="KW-0812">Transmembrane</keyword>
<keyword evidence="6" id="KW-1185">Reference proteome</keyword>
<feature type="transmembrane region" description="Helical" evidence="4">
    <location>
        <begin position="12"/>
        <end position="32"/>
    </location>
</feature>
<feature type="transmembrane region" description="Helical" evidence="4">
    <location>
        <begin position="83"/>
        <end position="101"/>
    </location>
</feature>
<dbReference type="Gene3D" id="1.20.1250.20">
    <property type="entry name" value="MFS general substrate transporter like domains"/>
    <property type="match status" value="1"/>
</dbReference>
<gene>
    <name evidence="5" type="ordered locus">Mfla_1289</name>
</gene>
<reference evidence="5 6" key="1">
    <citation type="submission" date="2006-03" db="EMBL/GenBank/DDBJ databases">
        <title>Complete sequence of Methylobacillus flagellatus KT.</title>
        <authorList>
            <consortium name="US DOE Joint Genome Institute"/>
            <person name="Copeland A."/>
            <person name="Lucas S."/>
            <person name="Lapidus A."/>
            <person name="Barry K."/>
            <person name="Detter J.C."/>
            <person name="Glavina del Rio T."/>
            <person name="Hammon N."/>
            <person name="Israni S."/>
            <person name="Dalin E."/>
            <person name="Tice H."/>
            <person name="Pitluck S."/>
            <person name="Brettin T."/>
            <person name="Bruce D."/>
            <person name="Han C."/>
            <person name="Tapia R."/>
            <person name="Saunders E."/>
            <person name="Gilna P."/>
            <person name="Schmutz J."/>
            <person name="Larimer F."/>
            <person name="Land M."/>
            <person name="Kyrpides N."/>
            <person name="Anderson I."/>
            <person name="Richardson P."/>
        </authorList>
    </citation>
    <scope>NUCLEOTIDE SEQUENCE [LARGE SCALE GENOMIC DNA]</scope>
    <source>
        <strain evidence="6">KT / ATCC 51484 / DSM 6875</strain>
    </source>
</reference>
<feature type="transmembrane region" description="Helical" evidence="4">
    <location>
        <begin position="248"/>
        <end position="268"/>
    </location>
</feature>
<feature type="transmembrane region" description="Helical" evidence="4">
    <location>
        <begin position="140"/>
        <end position="161"/>
    </location>
</feature>
<evidence type="ECO:0000313" key="5">
    <source>
        <dbReference type="EMBL" id="ABE49557.1"/>
    </source>
</evidence>
<dbReference type="PANTHER" id="PTHR23523">
    <property type="match status" value="1"/>
</dbReference>
<feature type="transmembrane region" description="Helical" evidence="4">
    <location>
        <begin position="280"/>
        <end position="299"/>
    </location>
</feature>
<protein>
    <submittedName>
        <fullName evidence="5">Major facilitator superfamily MFS_1</fullName>
    </submittedName>
</protein>
<dbReference type="PANTHER" id="PTHR23523:SF2">
    <property type="entry name" value="2-NITROIMIDAZOLE TRANSPORTER"/>
    <property type="match status" value="1"/>
</dbReference>
<feature type="transmembrane region" description="Helical" evidence="4">
    <location>
        <begin position="52"/>
        <end position="74"/>
    </location>
</feature>
<keyword evidence="3 4" id="KW-0472">Membrane</keyword>
<dbReference type="eggNOG" id="COG2807">
    <property type="taxonomic scope" value="Bacteria"/>
</dbReference>
<dbReference type="AlphaFoldDB" id="Q1H1T0"/>
<name>Q1H1T0_METFK</name>
<dbReference type="Proteomes" id="UP000002440">
    <property type="component" value="Chromosome"/>
</dbReference>
<dbReference type="CDD" id="cd17339">
    <property type="entry name" value="MFS_NIMT_CynX_like"/>
    <property type="match status" value="1"/>
</dbReference>
<feature type="transmembrane region" description="Helical" evidence="4">
    <location>
        <begin position="107"/>
        <end position="128"/>
    </location>
</feature>
<evidence type="ECO:0000256" key="2">
    <source>
        <dbReference type="ARBA" id="ARBA00022989"/>
    </source>
</evidence>
<feature type="transmembrane region" description="Helical" evidence="4">
    <location>
        <begin position="173"/>
        <end position="193"/>
    </location>
</feature>
<evidence type="ECO:0000313" key="6">
    <source>
        <dbReference type="Proteomes" id="UP000002440"/>
    </source>
</evidence>
<dbReference type="GO" id="GO:0022857">
    <property type="term" value="F:transmembrane transporter activity"/>
    <property type="evidence" value="ECO:0007669"/>
    <property type="project" value="InterPro"/>
</dbReference>
<dbReference type="OrthoDB" id="5317164at2"/>